<dbReference type="Proteomes" id="UP000298061">
    <property type="component" value="Unassembled WGS sequence"/>
</dbReference>
<keyword evidence="2" id="KW-1185">Reference proteome</keyword>
<name>A0A4Y9ZG96_9AGAM</name>
<evidence type="ECO:0000313" key="1">
    <source>
        <dbReference type="EMBL" id="TFY73755.1"/>
    </source>
</evidence>
<reference evidence="1 2" key="1">
    <citation type="submission" date="2019-02" db="EMBL/GenBank/DDBJ databases">
        <title>Genome sequencing of the rare red list fungi Hericium alpestre (H. flagellum).</title>
        <authorList>
            <person name="Buettner E."/>
            <person name="Kellner H."/>
        </authorList>
    </citation>
    <scope>NUCLEOTIDE SEQUENCE [LARGE SCALE GENOMIC DNA]</scope>
    <source>
        <strain evidence="1 2">DSM 108284</strain>
    </source>
</reference>
<sequence>MLSHSRLSLHECSTVQQAIDAEIEGIPPESSSESVRMLHARRNAYAMINVWLPPELMAAIFYEIVVDFRWMLHLKQHFQTYGFGQQYIAISHVCRVWRTIAISTPRLWAEISLVNADVTAVMLHRSKASPISIFYHSKLDQPISTVPLALAHADRAFKIDLLLLSERVQDLISKYLTKPMPFLKRLGLFAEFLSTARPACFLPPGCLEGANDLGHLDLLRVGLSPGSILPATLTVLALMYPPERLTVSEMIRLLEPLENLCDLCIIDALLSDAPDPTKPSALRRLSPRTHLVRLHLSAPVRERDDFMSRSPIMPKTPVSLSCDAETLDDLHFGQVLKPVHGARHRLRALSLSFLLGRACIKGYSSASFPMMHSHICFSVSVRLHSVFPWHETLRDLCATMPLDSVETLFVESTHDLGESIAPLLGAHLRGVRTLRLMNEAVKYVLRDMHPQAEGISPAFPHLKALAVCYQRYDSSAGYDSNAIDLHLLGPVADCLIARKGPGMTAVVEELEINGEVVPSKYLEYLEGFKSWKHPSSVHGTA</sequence>
<organism evidence="1 2">
    <name type="scientific">Hericium alpestre</name>
    <dbReference type="NCBI Taxonomy" id="135208"/>
    <lineage>
        <taxon>Eukaryota</taxon>
        <taxon>Fungi</taxon>
        <taxon>Dikarya</taxon>
        <taxon>Basidiomycota</taxon>
        <taxon>Agaricomycotina</taxon>
        <taxon>Agaricomycetes</taxon>
        <taxon>Russulales</taxon>
        <taxon>Hericiaceae</taxon>
        <taxon>Hericium</taxon>
    </lineage>
</organism>
<dbReference type="AlphaFoldDB" id="A0A4Y9ZG96"/>
<dbReference type="EMBL" id="SFCI01002577">
    <property type="protein sequence ID" value="TFY73755.1"/>
    <property type="molecule type" value="Genomic_DNA"/>
</dbReference>
<dbReference type="OrthoDB" id="3365698at2759"/>
<protein>
    <submittedName>
        <fullName evidence="1">Uncharacterized protein</fullName>
    </submittedName>
</protein>
<evidence type="ECO:0000313" key="2">
    <source>
        <dbReference type="Proteomes" id="UP000298061"/>
    </source>
</evidence>
<proteinExistence type="predicted"/>
<gene>
    <name evidence="1" type="ORF">EWM64_g10258</name>
</gene>
<dbReference type="STRING" id="135208.A0A4Y9ZG96"/>
<accession>A0A4Y9ZG96</accession>
<comment type="caution">
    <text evidence="1">The sequence shown here is derived from an EMBL/GenBank/DDBJ whole genome shotgun (WGS) entry which is preliminary data.</text>
</comment>